<dbReference type="EMBL" id="BAAACZ010000002">
    <property type="protein sequence ID" value="GAA0450594.1"/>
    <property type="molecule type" value="Genomic_DNA"/>
</dbReference>
<accession>A0ABN0ZK92</accession>
<dbReference type="PANTHER" id="PTHR44196">
    <property type="entry name" value="DEHYDROGENASE/REDUCTASE SDR FAMILY MEMBER 7B"/>
    <property type="match status" value="1"/>
</dbReference>
<dbReference type="PRINTS" id="PR00081">
    <property type="entry name" value="GDHRDH"/>
</dbReference>
<reference evidence="4 5" key="1">
    <citation type="journal article" date="2019" name="Int. J. Syst. Evol. Microbiol.">
        <title>The Global Catalogue of Microorganisms (GCM) 10K type strain sequencing project: providing services to taxonomists for standard genome sequencing and annotation.</title>
        <authorList>
            <consortium name="The Broad Institute Genomics Platform"/>
            <consortium name="The Broad Institute Genome Sequencing Center for Infectious Disease"/>
            <person name="Wu L."/>
            <person name="Ma J."/>
        </authorList>
    </citation>
    <scope>NUCLEOTIDE SEQUENCE [LARGE SCALE GENOMIC DNA]</scope>
    <source>
        <strain evidence="4 5">JCM 14193</strain>
    </source>
</reference>
<dbReference type="InterPro" id="IPR036291">
    <property type="entry name" value="NAD(P)-bd_dom_sf"/>
</dbReference>
<gene>
    <name evidence="4" type="ORF">GCM10008935_01310</name>
</gene>
<evidence type="ECO:0000313" key="4">
    <source>
        <dbReference type="EMBL" id="GAA0450594.1"/>
    </source>
</evidence>
<dbReference type="Proteomes" id="UP001500740">
    <property type="component" value="Unassembled WGS sequence"/>
</dbReference>
<dbReference type="RefSeq" id="WP_343781081.1">
    <property type="nucleotide sequence ID" value="NZ_BAAACZ010000002.1"/>
</dbReference>
<dbReference type="CDD" id="cd05233">
    <property type="entry name" value="SDR_c"/>
    <property type="match status" value="1"/>
</dbReference>
<sequence>MKTALITGGGSGLGQALALEYAKQGYFIYLIGRNESKLLNTQQQIQQQNGDAKTILCDITNWDSVHQLASKLDQIDVLINNAGIGYFNPLEQLEKHEIDAMVNVNVNGLIYVTKHLLSHVLKANGRILNIISTAGLQGKVQESAYCASKFAQRGFTESLQKELAEEKIAITAVYMGGMNTPFWDESDYVKDPSILPSPQDYAKQIIEKDDGRHEIHVEK</sequence>
<keyword evidence="5" id="KW-1185">Reference proteome</keyword>
<dbReference type="PRINTS" id="PR00080">
    <property type="entry name" value="SDRFAMILY"/>
</dbReference>
<dbReference type="Pfam" id="PF00106">
    <property type="entry name" value="adh_short"/>
    <property type="match status" value="1"/>
</dbReference>
<dbReference type="InterPro" id="IPR002347">
    <property type="entry name" value="SDR_fam"/>
</dbReference>
<protein>
    <submittedName>
        <fullName evidence="4">SDR family oxidoreductase</fullName>
    </submittedName>
</protein>
<evidence type="ECO:0000256" key="1">
    <source>
        <dbReference type="ARBA" id="ARBA00006484"/>
    </source>
</evidence>
<dbReference type="PANTHER" id="PTHR44196:SF1">
    <property type="entry name" value="DEHYDROGENASE_REDUCTASE SDR FAMILY MEMBER 7B"/>
    <property type="match status" value="1"/>
</dbReference>
<proteinExistence type="inferred from homology"/>
<comment type="similarity">
    <text evidence="1 3">Belongs to the short-chain dehydrogenases/reductases (SDR) family.</text>
</comment>
<evidence type="ECO:0000256" key="2">
    <source>
        <dbReference type="ARBA" id="ARBA00023002"/>
    </source>
</evidence>
<evidence type="ECO:0000256" key="3">
    <source>
        <dbReference type="RuleBase" id="RU000363"/>
    </source>
</evidence>
<evidence type="ECO:0000313" key="5">
    <source>
        <dbReference type="Proteomes" id="UP001500740"/>
    </source>
</evidence>
<keyword evidence="2" id="KW-0560">Oxidoreductase</keyword>
<dbReference type="Gene3D" id="3.40.50.720">
    <property type="entry name" value="NAD(P)-binding Rossmann-like Domain"/>
    <property type="match status" value="1"/>
</dbReference>
<organism evidence="4 5">
    <name type="scientific">Alkalibacillus silvisoli</name>
    <dbReference type="NCBI Taxonomy" id="392823"/>
    <lineage>
        <taxon>Bacteria</taxon>
        <taxon>Bacillati</taxon>
        <taxon>Bacillota</taxon>
        <taxon>Bacilli</taxon>
        <taxon>Bacillales</taxon>
        <taxon>Bacillaceae</taxon>
        <taxon>Alkalibacillus</taxon>
    </lineage>
</organism>
<comment type="caution">
    <text evidence="4">The sequence shown here is derived from an EMBL/GenBank/DDBJ whole genome shotgun (WGS) entry which is preliminary data.</text>
</comment>
<dbReference type="SUPFAM" id="SSF51735">
    <property type="entry name" value="NAD(P)-binding Rossmann-fold domains"/>
    <property type="match status" value="1"/>
</dbReference>
<name>A0ABN0ZK92_9BACI</name>